<evidence type="ECO:0000313" key="1">
    <source>
        <dbReference type="EMBL" id="ESU28701.1"/>
    </source>
</evidence>
<dbReference type="Proteomes" id="UP000018004">
    <property type="component" value="Unassembled WGS sequence"/>
</dbReference>
<dbReference type="EMBL" id="AVGG01000005">
    <property type="protein sequence ID" value="ESU28701.1"/>
    <property type="molecule type" value="Genomic_DNA"/>
</dbReference>
<proteinExistence type="predicted"/>
<comment type="caution">
    <text evidence="1">The sequence shown here is derived from an EMBL/GenBank/DDBJ whole genome shotgun (WGS) entry which is preliminary data.</text>
</comment>
<dbReference type="OrthoDB" id="661524at2"/>
<accession>V6SQ13</accession>
<keyword evidence="2" id="KW-1185">Reference proteome</keyword>
<dbReference type="AlphaFoldDB" id="V6SQ13"/>
<protein>
    <submittedName>
        <fullName evidence="1">Uncharacterized protein</fullName>
    </submittedName>
</protein>
<reference evidence="1 2" key="1">
    <citation type="submission" date="2013-08" db="EMBL/GenBank/DDBJ databases">
        <title>Flavobacterium limnosediminis JC2902 genome sequencing.</title>
        <authorList>
            <person name="Lee K."/>
            <person name="Yi H."/>
            <person name="Park S."/>
            <person name="Chun J."/>
        </authorList>
    </citation>
    <scope>NUCLEOTIDE SEQUENCE [LARGE SCALE GENOMIC DNA]</scope>
    <source>
        <strain evidence="1 2">JC2902</strain>
    </source>
</reference>
<dbReference type="RefSeq" id="WP_023578937.1">
    <property type="nucleotide sequence ID" value="NZ_AVGG01000005.1"/>
</dbReference>
<dbReference type="eggNOG" id="ENOG5030ZCQ">
    <property type="taxonomic scope" value="Bacteria"/>
</dbReference>
<sequence>MLLDENTGEVISLGEAKGYIDEFSKQYPNEVKGFFVGSNNVKAILEQEDCIGVRIYNGYNSTEGRMNQVFVGVDTSEKDMTNGIIVDRTVACPDYCDFDSELIK</sequence>
<dbReference type="STRING" id="1341181.FLJC2902T_12920"/>
<dbReference type="PATRIC" id="fig|1341181.4.peg.1273"/>
<organism evidence="1 2">
    <name type="scientific">Flavobacterium limnosediminis JC2902</name>
    <dbReference type="NCBI Taxonomy" id="1341181"/>
    <lineage>
        <taxon>Bacteria</taxon>
        <taxon>Pseudomonadati</taxon>
        <taxon>Bacteroidota</taxon>
        <taxon>Flavobacteriia</taxon>
        <taxon>Flavobacteriales</taxon>
        <taxon>Flavobacteriaceae</taxon>
        <taxon>Flavobacterium</taxon>
    </lineage>
</organism>
<name>V6SQ13_9FLAO</name>
<evidence type="ECO:0000313" key="2">
    <source>
        <dbReference type="Proteomes" id="UP000018004"/>
    </source>
</evidence>
<gene>
    <name evidence="1" type="ORF">FLJC2902T_12920</name>
</gene>